<evidence type="ECO:0000313" key="2">
    <source>
        <dbReference type="Proteomes" id="UP000466692"/>
    </source>
</evidence>
<organism evidence="1 2">
    <name type="scientific">Pontibacillus yanchengensis</name>
    <dbReference type="NCBI Taxonomy" id="462910"/>
    <lineage>
        <taxon>Bacteria</taxon>
        <taxon>Bacillati</taxon>
        <taxon>Bacillota</taxon>
        <taxon>Bacilli</taxon>
        <taxon>Bacillales</taxon>
        <taxon>Bacillaceae</taxon>
        <taxon>Pontibacillus</taxon>
    </lineage>
</organism>
<accession>A0ACC7VFY6</accession>
<reference evidence="1" key="1">
    <citation type="submission" date="2019-11" db="EMBL/GenBank/DDBJ databases">
        <title>Genome sequences of 17 halophilic strains isolated from different environments.</title>
        <authorList>
            <person name="Furrow R.E."/>
        </authorList>
    </citation>
    <scope>NUCLEOTIDE SEQUENCE</scope>
    <source>
        <strain evidence="1">22510_22_Filter</strain>
    </source>
</reference>
<comment type="caution">
    <text evidence="1">The sequence shown here is derived from an EMBL/GenBank/DDBJ whole genome shotgun (WGS) entry which is preliminary data.</text>
</comment>
<dbReference type="EMBL" id="WMEU01000001">
    <property type="protein sequence ID" value="MYL53119.1"/>
    <property type="molecule type" value="Genomic_DNA"/>
</dbReference>
<name>A0ACC7VFY6_9BACI</name>
<keyword evidence="2" id="KW-1185">Reference proteome</keyword>
<evidence type="ECO:0000313" key="1">
    <source>
        <dbReference type="EMBL" id="MYL53119.1"/>
    </source>
</evidence>
<dbReference type="Proteomes" id="UP000466692">
    <property type="component" value="Unassembled WGS sequence"/>
</dbReference>
<proteinExistence type="predicted"/>
<sequence>MDILKKIQSYREEEESLKWEGTFGEYLDMLKERPYLAQSAHSRVYNMIKHSGIEEESGKFNYKFFDNEIFGLEEAMERLVEEYFHPAAKRLDVRKRILLLMGPVSGGKSTLVTLLKRGLERFSHTDEGAVYAIKGCPMHEDPLHLIPHHLREDFADDYGIRVEGNLSPLNMMRLEKEYGGRIEDMRVERIFFSEDKRVGVGTFSPSDPKSQDIADLTGSIDFSTIAEYGSESDPRAYRFDGELNKANRGIMEFQEMLKCDEKFLWHLLSLTQEGNFKAGRFALISADEMIIAHTNESEYRSFISNKKNEALHSRMIVMPVPYNLKVSQEERIYEKMIRQSDIKDVHIAPHTLKVAAMFTILTRLKDSTKNNVDLLKKMRLYDGETVEGFSDVDVEELKSEHHDEGMSGIDPRYVINRISSTIIKKEMTSINALDVLRSLKDGLSSHASISKDDRERYLNFISTARKEYDELAKKEVQKAFVYSYEESAKTLMDNYLDNVEAYCNKAKLRDPLTGEELNPDEKLMRSIEEQIGISENAKKAFREEILIRISAYARKGKKFDYSSHERLREAIQKKLFADLKDVVKITTSTKTPDEQQLKKVNEVIATLIDEYGYNSSSANELLRYVGSLLNR</sequence>
<gene>
    <name evidence="1" type="ORF">GLW08_07170</name>
</gene>
<protein>
    <submittedName>
        <fullName evidence="1">Protein prkA</fullName>
    </submittedName>
</protein>